<keyword evidence="4" id="KW-1185">Reference proteome</keyword>
<dbReference type="Pfam" id="PF00903">
    <property type="entry name" value="Glyoxalase"/>
    <property type="match status" value="1"/>
</dbReference>
<feature type="chain" id="PRO_5043015995" evidence="1">
    <location>
        <begin position="26"/>
        <end position="161"/>
    </location>
</feature>
<dbReference type="InterPro" id="IPR004360">
    <property type="entry name" value="Glyas_Fos-R_dOase_dom"/>
</dbReference>
<sequence>MKKLIILLGIVIGITSMLVAFTASAQTQPENVHPMKLNAGIITPKLKESREFYTRVLNFGVTFENEFYLLLHTPGRQAEVAFMLPDHASQQPLFQPAFGGKGIFLTIEVTDVDAEYKRIKALGIPIAIALRDEPWGDRHFAIVDPNGVGIDLVKYTQPAGQ</sequence>
<organism evidence="3 4">
    <name type="scientific">Dawidia soli</name>
    <dbReference type="NCBI Taxonomy" id="2782352"/>
    <lineage>
        <taxon>Bacteria</taxon>
        <taxon>Pseudomonadati</taxon>
        <taxon>Bacteroidota</taxon>
        <taxon>Cytophagia</taxon>
        <taxon>Cytophagales</taxon>
        <taxon>Chryseotaleaceae</taxon>
        <taxon>Dawidia</taxon>
    </lineage>
</organism>
<comment type="caution">
    <text evidence="3">The sequence shown here is derived from an EMBL/GenBank/DDBJ whole genome shotgun (WGS) entry which is preliminary data.</text>
</comment>
<dbReference type="Gene3D" id="3.30.720.110">
    <property type="match status" value="1"/>
</dbReference>
<dbReference type="PROSITE" id="PS51819">
    <property type="entry name" value="VOC"/>
    <property type="match status" value="1"/>
</dbReference>
<dbReference type="Gene3D" id="3.30.720.120">
    <property type="match status" value="1"/>
</dbReference>
<accession>A0AAP2GF18</accession>
<dbReference type="AlphaFoldDB" id="A0AAP2GF18"/>
<reference evidence="3 4" key="1">
    <citation type="submission" date="2021-05" db="EMBL/GenBank/DDBJ databases">
        <title>A Polyphasic approach of four new species of the genus Ohtaekwangia: Ohtaekwangia histidinii sp. nov., Ohtaekwangia cretensis sp. nov., Ohtaekwangia indiensis sp. nov., Ohtaekwangia reichenbachii sp. nov. from diverse environment.</title>
        <authorList>
            <person name="Octaviana S."/>
        </authorList>
    </citation>
    <scope>NUCLEOTIDE SEQUENCE [LARGE SCALE GENOMIC DNA]</scope>
    <source>
        <strain evidence="3 4">PWU37</strain>
    </source>
</reference>
<protein>
    <submittedName>
        <fullName evidence="3">VOC family protein</fullName>
    </submittedName>
</protein>
<dbReference type="EMBL" id="JAHESC010000033">
    <property type="protein sequence ID" value="MBT1688939.1"/>
    <property type="molecule type" value="Genomic_DNA"/>
</dbReference>
<dbReference type="SUPFAM" id="SSF54593">
    <property type="entry name" value="Glyoxalase/Bleomycin resistance protein/Dihydroxybiphenyl dioxygenase"/>
    <property type="match status" value="1"/>
</dbReference>
<dbReference type="InterPro" id="IPR029068">
    <property type="entry name" value="Glyas_Bleomycin-R_OHBP_Dase"/>
</dbReference>
<feature type="domain" description="VOC" evidence="2">
    <location>
        <begin position="34"/>
        <end position="155"/>
    </location>
</feature>
<evidence type="ECO:0000313" key="3">
    <source>
        <dbReference type="EMBL" id="MBT1688939.1"/>
    </source>
</evidence>
<evidence type="ECO:0000256" key="1">
    <source>
        <dbReference type="SAM" id="SignalP"/>
    </source>
</evidence>
<dbReference type="InterPro" id="IPR037523">
    <property type="entry name" value="VOC_core"/>
</dbReference>
<dbReference type="RefSeq" id="WP_254092165.1">
    <property type="nucleotide sequence ID" value="NZ_JAHESC010000033.1"/>
</dbReference>
<evidence type="ECO:0000313" key="4">
    <source>
        <dbReference type="Proteomes" id="UP001319180"/>
    </source>
</evidence>
<feature type="signal peptide" evidence="1">
    <location>
        <begin position="1"/>
        <end position="25"/>
    </location>
</feature>
<name>A0AAP2GF18_9BACT</name>
<proteinExistence type="predicted"/>
<dbReference type="Proteomes" id="UP001319180">
    <property type="component" value="Unassembled WGS sequence"/>
</dbReference>
<gene>
    <name evidence="3" type="ORF">KK078_20405</name>
</gene>
<evidence type="ECO:0000259" key="2">
    <source>
        <dbReference type="PROSITE" id="PS51819"/>
    </source>
</evidence>
<keyword evidence="1" id="KW-0732">Signal</keyword>